<dbReference type="InterPro" id="IPR013087">
    <property type="entry name" value="Znf_C2H2_type"/>
</dbReference>
<protein>
    <recommendedName>
        <fullName evidence="2">C2H2-type domain-containing protein</fullName>
    </recommendedName>
</protein>
<dbReference type="SUPFAM" id="SSF57667">
    <property type="entry name" value="beta-beta-alpha zinc fingers"/>
    <property type="match status" value="1"/>
</dbReference>
<evidence type="ECO:0000313" key="3">
    <source>
        <dbReference type="EMBL" id="KAJ9596800.1"/>
    </source>
</evidence>
<feature type="non-terminal residue" evidence="3">
    <location>
        <position position="1"/>
    </location>
</feature>
<evidence type="ECO:0000256" key="1">
    <source>
        <dbReference type="PROSITE-ProRule" id="PRU00042"/>
    </source>
</evidence>
<reference evidence="3" key="1">
    <citation type="journal article" date="2023" name="IScience">
        <title>Live-bearing cockroach genome reveals convergent evolutionary mechanisms linked to viviparity in insects and beyond.</title>
        <authorList>
            <person name="Fouks B."/>
            <person name="Harrison M.C."/>
            <person name="Mikhailova A.A."/>
            <person name="Marchal E."/>
            <person name="English S."/>
            <person name="Carruthers M."/>
            <person name="Jennings E.C."/>
            <person name="Chiamaka E.L."/>
            <person name="Frigard R.A."/>
            <person name="Pippel M."/>
            <person name="Attardo G.M."/>
            <person name="Benoit J.B."/>
            <person name="Bornberg-Bauer E."/>
            <person name="Tobe S.S."/>
        </authorList>
    </citation>
    <scope>NUCLEOTIDE SEQUENCE</scope>
    <source>
        <strain evidence="3">Stay&amp;Tobe</strain>
    </source>
</reference>
<dbReference type="Proteomes" id="UP001233999">
    <property type="component" value="Unassembled WGS sequence"/>
</dbReference>
<accession>A0AAD8EN19</accession>
<name>A0AAD8EN19_DIPPU</name>
<dbReference type="Gene3D" id="3.30.160.60">
    <property type="entry name" value="Classic Zinc Finger"/>
    <property type="match status" value="1"/>
</dbReference>
<reference evidence="3" key="2">
    <citation type="submission" date="2023-05" db="EMBL/GenBank/DDBJ databases">
        <authorList>
            <person name="Fouks B."/>
        </authorList>
    </citation>
    <scope>NUCLEOTIDE SEQUENCE</scope>
    <source>
        <strain evidence="3">Stay&amp;Tobe</strain>
        <tissue evidence="3">Testes</tissue>
    </source>
</reference>
<dbReference type="AlphaFoldDB" id="A0AAD8EN19"/>
<dbReference type="SMART" id="SM00355">
    <property type="entry name" value="ZnF_C2H2"/>
    <property type="match status" value="2"/>
</dbReference>
<evidence type="ECO:0000313" key="4">
    <source>
        <dbReference type="Proteomes" id="UP001233999"/>
    </source>
</evidence>
<organism evidence="3 4">
    <name type="scientific">Diploptera punctata</name>
    <name type="common">Pacific beetle cockroach</name>
    <dbReference type="NCBI Taxonomy" id="6984"/>
    <lineage>
        <taxon>Eukaryota</taxon>
        <taxon>Metazoa</taxon>
        <taxon>Ecdysozoa</taxon>
        <taxon>Arthropoda</taxon>
        <taxon>Hexapoda</taxon>
        <taxon>Insecta</taxon>
        <taxon>Pterygota</taxon>
        <taxon>Neoptera</taxon>
        <taxon>Polyneoptera</taxon>
        <taxon>Dictyoptera</taxon>
        <taxon>Blattodea</taxon>
        <taxon>Blaberoidea</taxon>
        <taxon>Blaberidae</taxon>
        <taxon>Diplopterinae</taxon>
        <taxon>Diploptera</taxon>
    </lineage>
</organism>
<evidence type="ECO:0000259" key="2">
    <source>
        <dbReference type="PROSITE" id="PS50157"/>
    </source>
</evidence>
<dbReference type="Pfam" id="PF00096">
    <property type="entry name" value="zf-C2H2"/>
    <property type="match status" value="1"/>
</dbReference>
<feature type="domain" description="C2H2-type" evidence="2">
    <location>
        <begin position="59"/>
        <end position="86"/>
    </location>
</feature>
<dbReference type="EMBL" id="JASPKZ010001960">
    <property type="protein sequence ID" value="KAJ9596800.1"/>
    <property type="molecule type" value="Genomic_DNA"/>
</dbReference>
<keyword evidence="1" id="KW-0862">Zinc</keyword>
<proteinExistence type="predicted"/>
<comment type="caution">
    <text evidence="3">The sequence shown here is derived from an EMBL/GenBank/DDBJ whole genome shotgun (WGS) entry which is preliminary data.</text>
</comment>
<keyword evidence="4" id="KW-1185">Reference proteome</keyword>
<keyword evidence="1" id="KW-0863">Zinc-finger</keyword>
<dbReference type="PROSITE" id="PS50157">
    <property type="entry name" value="ZINC_FINGER_C2H2_2"/>
    <property type="match status" value="1"/>
</dbReference>
<keyword evidence="1" id="KW-0479">Metal-binding</keyword>
<sequence>FCKEEVQLFEACENDSQNIVNQSSHQIFFKIPETICRNRRPSGYTVSQSRRASRETGIFPCPRCGNVYKHKRSLQDHVRLECGKSPQFQCPYCPYRTKRNGNKLKHIRNTHKVMI</sequence>
<dbReference type="InterPro" id="IPR036236">
    <property type="entry name" value="Znf_C2H2_sf"/>
</dbReference>
<gene>
    <name evidence="3" type="ORF">L9F63_012181</name>
</gene>
<dbReference type="GO" id="GO:0008270">
    <property type="term" value="F:zinc ion binding"/>
    <property type="evidence" value="ECO:0007669"/>
    <property type="project" value="UniProtKB-KW"/>
</dbReference>